<dbReference type="UniPathway" id="UPA00148">
    <property type="reaction ID" value="UER00231"/>
</dbReference>
<reference evidence="10 11" key="1">
    <citation type="submission" date="2010-12" db="EMBL/GenBank/DDBJ databases">
        <authorList>
            <person name="Muzny D."/>
            <person name="Qin X."/>
            <person name="Deng J."/>
            <person name="Jiang H."/>
            <person name="Liu Y."/>
            <person name="Qu J."/>
            <person name="Song X.-Z."/>
            <person name="Zhang L."/>
            <person name="Thornton R."/>
            <person name="Coyle M."/>
            <person name="Francisco L."/>
            <person name="Jackson L."/>
            <person name="Javaid M."/>
            <person name="Korchina V."/>
            <person name="Kovar C."/>
            <person name="Mata R."/>
            <person name="Mathew T."/>
            <person name="Ngo R."/>
            <person name="Nguyen L."/>
            <person name="Nguyen N."/>
            <person name="Okwuonu G."/>
            <person name="Ongeri F."/>
            <person name="Pham C."/>
            <person name="Simmons D."/>
            <person name="Wilczek-Boney K."/>
            <person name="Hale W."/>
            <person name="Jakkamsetti A."/>
            <person name="Pham P."/>
            <person name="Ruth R."/>
            <person name="San Lucas F."/>
            <person name="Warren J."/>
            <person name="Zhang J."/>
            <person name="Zhao Z."/>
            <person name="Zhou C."/>
            <person name="Zhu D."/>
            <person name="Lee S."/>
            <person name="Bess C."/>
            <person name="Blankenburg K."/>
            <person name="Forbes L."/>
            <person name="Fu Q."/>
            <person name="Gubbala S."/>
            <person name="Hirani K."/>
            <person name="Jayaseelan J.C."/>
            <person name="Lara F."/>
            <person name="Munidasa M."/>
            <person name="Palculict T."/>
            <person name="Patil S."/>
            <person name="Pu L.-L."/>
            <person name="Saada N."/>
            <person name="Tang L."/>
            <person name="Weissenberger G."/>
            <person name="Zhu Y."/>
            <person name="Hemphill L."/>
            <person name="Shang Y."/>
            <person name="Youmans B."/>
            <person name="Ayvaz T."/>
            <person name="Ross M."/>
            <person name="Santibanez J."/>
            <person name="Aqrawi P."/>
            <person name="Gross S."/>
            <person name="Joshi V."/>
            <person name="Fowler G."/>
            <person name="Nazareth L."/>
            <person name="Reid J."/>
            <person name="Worley K."/>
            <person name="Petrosino J."/>
            <person name="Highlander S."/>
            <person name="Gibbs R."/>
        </authorList>
    </citation>
    <scope>NUCLEOTIDE SEQUENCE [LARGE SCALE GENOMIC DNA]</scope>
    <source>
        <strain evidence="10 11">ATCC 23263</strain>
    </source>
</reference>
<dbReference type="CDD" id="cd05388">
    <property type="entry name" value="CobB_N"/>
    <property type="match status" value="1"/>
</dbReference>
<gene>
    <name evidence="7" type="primary">cbiA</name>
    <name evidence="10" type="synonym">cobB</name>
    <name evidence="10" type="ORF">HMP0721_1612</name>
</gene>
<dbReference type="eggNOG" id="COG1797">
    <property type="taxonomic scope" value="Bacteria"/>
</dbReference>
<evidence type="ECO:0000256" key="2">
    <source>
        <dbReference type="ARBA" id="ARBA00022598"/>
    </source>
</evidence>
<evidence type="ECO:0000256" key="3">
    <source>
        <dbReference type="ARBA" id="ARBA00022741"/>
    </source>
</evidence>
<dbReference type="EMBL" id="AEQN01000022">
    <property type="protein sequence ID" value="EFV01231.1"/>
    <property type="molecule type" value="Genomic_DNA"/>
</dbReference>
<dbReference type="HOGENOM" id="CLU_022752_2_0_9"/>
<evidence type="ECO:0000259" key="9">
    <source>
        <dbReference type="Pfam" id="PF07685"/>
    </source>
</evidence>
<feature type="domain" description="CobB/CobQ-like glutamine amidotransferase" evidence="9">
    <location>
        <begin position="248"/>
        <end position="434"/>
    </location>
</feature>
<dbReference type="GO" id="GO:0009236">
    <property type="term" value="P:cobalamin biosynthetic process"/>
    <property type="evidence" value="ECO:0007669"/>
    <property type="project" value="UniProtKB-UniRule"/>
</dbReference>
<dbReference type="InterPro" id="IPR004484">
    <property type="entry name" value="CbiA/CobB_synth"/>
</dbReference>
<organism evidence="10 11">
    <name type="scientific">Pseudoramibacter alactolyticus ATCC 23263</name>
    <dbReference type="NCBI Taxonomy" id="887929"/>
    <lineage>
        <taxon>Bacteria</taxon>
        <taxon>Bacillati</taxon>
        <taxon>Bacillota</taxon>
        <taxon>Clostridia</taxon>
        <taxon>Eubacteriales</taxon>
        <taxon>Eubacteriaceae</taxon>
        <taxon>Pseudoramibacter</taxon>
    </lineage>
</organism>
<dbReference type="GO" id="GO:0042242">
    <property type="term" value="F:cobyrinic acid a,c-diamide synthase activity"/>
    <property type="evidence" value="ECO:0007669"/>
    <property type="project" value="UniProtKB-UniRule"/>
</dbReference>
<dbReference type="PROSITE" id="PS51274">
    <property type="entry name" value="GATASE_COBBQ"/>
    <property type="match status" value="1"/>
</dbReference>
<dbReference type="InterPro" id="IPR027417">
    <property type="entry name" value="P-loop_NTPase"/>
</dbReference>
<dbReference type="NCBIfam" id="TIGR00379">
    <property type="entry name" value="cobB"/>
    <property type="match status" value="1"/>
</dbReference>
<dbReference type="InterPro" id="IPR011698">
    <property type="entry name" value="GATase_3"/>
</dbReference>
<dbReference type="NCBIfam" id="NF002204">
    <property type="entry name" value="PRK01077.1"/>
    <property type="match status" value="1"/>
</dbReference>
<evidence type="ECO:0000313" key="10">
    <source>
        <dbReference type="EMBL" id="EFV01231.1"/>
    </source>
</evidence>
<dbReference type="RefSeq" id="WP_006599034.1">
    <property type="nucleotide sequence ID" value="NZ_GL622359.1"/>
</dbReference>
<feature type="active site" description="Nucleophile" evidence="7">
    <location>
        <position position="331"/>
    </location>
</feature>
<dbReference type="AlphaFoldDB" id="E6MI79"/>
<dbReference type="HAMAP" id="MF_00027">
    <property type="entry name" value="CobB_CbiA"/>
    <property type="match status" value="1"/>
</dbReference>
<keyword evidence="11" id="KW-1185">Reference proteome</keyword>
<comment type="function">
    <text evidence="7">Catalyzes the ATP-dependent amidation of the two carboxylate groups at positions a and c of cobyrinate, using either L-glutamine or ammonia as the nitrogen source.</text>
</comment>
<feature type="domain" description="CobQ/CobB/MinD/ParA nucleotide binding" evidence="8">
    <location>
        <begin position="4"/>
        <end position="190"/>
    </location>
</feature>
<dbReference type="CDD" id="cd03130">
    <property type="entry name" value="GATase1_CobB"/>
    <property type="match status" value="1"/>
</dbReference>
<keyword evidence="7" id="KW-0169">Cobalamin biosynthesis</keyword>
<dbReference type="InterPro" id="IPR029062">
    <property type="entry name" value="Class_I_gatase-like"/>
</dbReference>
<comment type="domain">
    <text evidence="7">Comprises of two domains. The C-terminal domain contains the binding site for glutamine and catalyzes the hydrolysis of this substrate to glutamate and ammonia. The N-terminal domain is anticipated to bind ATP and cobyrinate and catalyzes the ultimate synthesis of the diamide product. The ammonia produced via the glutaminase domain is probably translocated to the adjacent domain via a molecular tunnel, where it reacts with an activated intermediate.</text>
</comment>
<dbReference type="Gene3D" id="3.40.50.880">
    <property type="match status" value="1"/>
</dbReference>
<name>E6MI79_9FIRM</name>
<accession>E6MI79</accession>
<dbReference type="Pfam" id="PF01656">
    <property type="entry name" value="CbiA"/>
    <property type="match status" value="1"/>
</dbReference>
<keyword evidence="3 7" id="KW-0547">Nucleotide-binding</keyword>
<keyword evidence="6 7" id="KW-0315">Glutamine amidotransferase</keyword>
<evidence type="ECO:0000256" key="1">
    <source>
        <dbReference type="ARBA" id="ARBA00001946"/>
    </source>
</evidence>
<comment type="miscellaneous">
    <text evidence="7">The a and c carboxylates of cobyrinate are activated for nucleophilic attack via formation of a phosphorylated intermediate by ATP. CbiA catalyzes first the amidation of the c-carboxylate, and then that of the a-carboxylate.</text>
</comment>
<dbReference type="OrthoDB" id="9764035at2"/>
<keyword evidence="2 7" id="KW-0436">Ligase</keyword>
<keyword evidence="4 7" id="KW-0067">ATP-binding</keyword>
<dbReference type="Pfam" id="PF07685">
    <property type="entry name" value="GATase_3"/>
    <property type="match status" value="1"/>
</dbReference>
<dbReference type="GO" id="GO:0005524">
    <property type="term" value="F:ATP binding"/>
    <property type="evidence" value="ECO:0007669"/>
    <property type="project" value="UniProtKB-UniRule"/>
</dbReference>
<evidence type="ECO:0000256" key="6">
    <source>
        <dbReference type="ARBA" id="ARBA00022962"/>
    </source>
</evidence>
<evidence type="ECO:0000259" key="8">
    <source>
        <dbReference type="Pfam" id="PF01656"/>
    </source>
</evidence>
<comment type="catalytic activity">
    <reaction evidence="7">
        <text>cob(II)yrinate + 2 L-glutamine + 2 ATP + 2 H2O = cob(II)yrinate a,c diamide + 2 L-glutamate + 2 ADP + 2 phosphate + 2 H(+)</text>
        <dbReference type="Rhea" id="RHEA:26289"/>
        <dbReference type="ChEBI" id="CHEBI:15377"/>
        <dbReference type="ChEBI" id="CHEBI:15378"/>
        <dbReference type="ChEBI" id="CHEBI:29985"/>
        <dbReference type="ChEBI" id="CHEBI:30616"/>
        <dbReference type="ChEBI" id="CHEBI:43474"/>
        <dbReference type="ChEBI" id="CHEBI:58359"/>
        <dbReference type="ChEBI" id="CHEBI:58537"/>
        <dbReference type="ChEBI" id="CHEBI:58894"/>
        <dbReference type="ChEBI" id="CHEBI:456216"/>
        <dbReference type="EC" id="6.3.5.11"/>
    </reaction>
</comment>
<dbReference type="PANTHER" id="PTHR43873:SF1">
    <property type="entry name" value="COBYRINATE A,C-DIAMIDE SYNTHASE"/>
    <property type="match status" value="1"/>
</dbReference>
<comment type="caution">
    <text evidence="10">The sequence shown here is derived from an EMBL/GenBank/DDBJ whole genome shotgun (WGS) entry which is preliminary data.</text>
</comment>
<evidence type="ECO:0000256" key="7">
    <source>
        <dbReference type="HAMAP-Rule" id="MF_00027"/>
    </source>
</evidence>
<dbReference type="SUPFAM" id="SSF52317">
    <property type="entry name" value="Class I glutamine amidotransferase-like"/>
    <property type="match status" value="1"/>
</dbReference>
<protein>
    <recommendedName>
        <fullName evidence="7">Cobyrinate a,c-diamide synthase</fullName>
        <ecNumber evidence="7">6.3.5.11</ecNumber>
    </recommendedName>
    <alternativeName>
        <fullName evidence="7">Cobyrinic acid a,c-diamide synthetase</fullName>
    </alternativeName>
</protein>
<dbReference type="Gene3D" id="3.40.50.300">
    <property type="entry name" value="P-loop containing nucleotide triphosphate hydrolases"/>
    <property type="match status" value="2"/>
</dbReference>
<evidence type="ECO:0000256" key="5">
    <source>
        <dbReference type="ARBA" id="ARBA00022842"/>
    </source>
</evidence>
<evidence type="ECO:0000313" key="11">
    <source>
        <dbReference type="Proteomes" id="UP000004754"/>
    </source>
</evidence>
<comment type="similarity">
    <text evidence="7">Belongs to the CobB/CbiA family.</text>
</comment>
<comment type="pathway">
    <text evidence="7">Cofactor biosynthesis; adenosylcobalamin biosynthesis; cob(II)yrinate a,c-diamide from sirohydrochlorin (anaerobic route): step 10/10.</text>
</comment>
<keyword evidence="5 7" id="KW-0460">Magnesium</keyword>
<dbReference type="EC" id="6.3.5.11" evidence="7"/>
<sequence length="459" mass="50127">MRGLMLAGTNSNVGKTTVTMGIMAAFKKKGYRVMPSKTGPDYIDPMFHHFVTGEASTNLDTWMLDPEMIKTLFCRRLGPEDLAVVEGVMGLYDGASSGGEIGSSAYLSKVLGLPVFLIIDGRGMSTSAAALVKGYADFDPDVHIAGVIVNRIATKSHYVLVKTAIEAHTGIPCVGWLPNDAALTLESRHLGLIPADELADLRGKVDRAADLVLAHVDIDRMAARSGIKALPGRPDPFEAYGDVYSDLTIAYAWDNAFNFYYRDNFSALKTLGVTLVPFSPLAAEDIPAEADGLYLGGGFPEIFGKAFEANRTFRARLRKRLESGLPCYAECGGLMALTRSLVDKDGERYAGVGFLPADTVMTARLQRFGYVDVAAMLDGRRCHFKAHEFHHSLVEAKIPIPQIYQLSKRGKTWQCGYTRCNTLAGYPHVHFYADGADRFLFALLGRVRRAKAERTVGHA</sequence>
<comment type="cofactor">
    <cofactor evidence="1 7">
        <name>Mg(2+)</name>
        <dbReference type="ChEBI" id="CHEBI:18420"/>
    </cofactor>
</comment>
<feature type="site" description="Increases nucleophilicity of active site Cys" evidence="7">
    <location>
        <position position="428"/>
    </location>
</feature>
<dbReference type="PANTHER" id="PTHR43873">
    <property type="entry name" value="COBYRINATE A,C-DIAMIDE SYNTHASE"/>
    <property type="match status" value="1"/>
</dbReference>
<dbReference type="STRING" id="887929.HMP0721_1612"/>
<dbReference type="SUPFAM" id="SSF52540">
    <property type="entry name" value="P-loop containing nucleoside triphosphate hydrolases"/>
    <property type="match status" value="1"/>
</dbReference>
<proteinExistence type="inferred from homology"/>
<dbReference type="Proteomes" id="UP000004754">
    <property type="component" value="Unassembled WGS sequence"/>
</dbReference>
<evidence type="ECO:0000256" key="4">
    <source>
        <dbReference type="ARBA" id="ARBA00022840"/>
    </source>
</evidence>
<dbReference type="InterPro" id="IPR002586">
    <property type="entry name" value="CobQ/CobB/MinD/ParA_Nub-bd_dom"/>
</dbReference>